<dbReference type="HOGENOM" id="CLU_016902_9_0_7"/>
<evidence type="ECO:0000259" key="7">
    <source>
        <dbReference type="Pfam" id="PF00849"/>
    </source>
</evidence>
<dbReference type="PROSITE" id="PS50889">
    <property type="entry name" value="S4"/>
    <property type="match status" value="1"/>
</dbReference>
<dbReference type="Pfam" id="PF00849">
    <property type="entry name" value="PseudoU_synth_2"/>
    <property type="match status" value="1"/>
</dbReference>
<dbReference type="EMBL" id="CP000767">
    <property type="protein sequence ID" value="EAU00401.1"/>
    <property type="molecule type" value="Genomic_DNA"/>
</dbReference>
<name>A7GZB5_CAMC5</name>
<keyword evidence="3 8" id="KW-0413">Isomerase</keyword>
<dbReference type="PANTHER" id="PTHR21600:SF44">
    <property type="entry name" value="RIBOSOMAL LARGE SUBUNIT PSEUDOURIDINE SYNTHASE D"/>
    <property type="match status" value="1"/>
</dbReference>
<dbReference type="GO" id="GO:0009982">
    <property type="term" value="F:pseudouridine synthase activity"/>
    <property type="evidence" value="ECO:0007669"/>
    <property type="project" value="InterPro"/>
</dbReference>
<evidence type="ECO:0000313" key="8">
    <source>
        <dbReference type="EMBL" id="EAU00401.1"/>
    </source>
</evidence>
<dbReference type="SUPFAM" id="SSF55174">
    <property type="entry name" value="Alpha-L RNA-binding motif"/>
    <property type="match status" value="1"/>
</dbReference>
<comment type="similarity">
    <text evidence="2">Belongs to the pseudouridine synthase RluA family.</text>
</comment>
<reference evidence="8" key="1">
    <citation type="submission" date="2016-07" db="EMBL/GenBank/DDBJ databases">
        <title>Comparative genomics of the Campylobacter concisus group.</title>
        <authorList>
            <person name="Miller W.G."/>
            <person name="Yee E."/>
            <person name="Chapman M.H."/>
            <person name="Huynh S."/>
            <person name="Bono J.L."/>
            <person name="On S.L.W."/>
            <person name="StLeger J."/>
            <person name="Foster G."/>
            <person name="Parker C.T."/>
        </authorList>
    </citation>
    <scope>NUCLEOTIDE SEQUENCE</scope>
    <source>
        <strain evidence="8">525.92</strain>
    </source>
</reference>
<dbReference type="RefSeq" id="WP_009651368.1">
    <property type="nucleotide sequence ID" value="NC_009715.2"/>
</dbReference>
<organism evidence="8 9">
    <name type="scientific">Campylobacter curvus (strain 525.92)</name>
    <dbReference type="NCBI Taxonomy" id="360105"/>
    <lineage>
        <taxon>Bacteria</taxon>
        <taxon>Pseudomonadati</taxon>
        <taxon>Campylobacterota</taxon>
        <taxon>Epsilonproteobacteria</taxon>
        <taxon>Campylobacterales</taxon>
        <taxon>Campylobacteraceae</taxon>
        <taxon>Campylobacter</taxon>
    </lineage>
</organism>
<accession>A7GZB5</accession>
<dbReference type="STRING" id="360105.CCV52592_0674"/>
<evidence type="ECO:0000256" key="4">
    <source>
        <dbReference type="ARBA" id="ARBA00031870"/>
    </source>
</evidence>
<sequence length="252" mass="28330">MNEEKAYKILAMQLNISNNEAKDLIDSGLVFAKGQKVAIARALMNVNTKFSVQETSKPSVIFEDENLLAINKPAFITSEKISQMYKFPLLHRLDKETSGVLLLVKNEEFAKRAIEEFKHMRVEKIYIAAVRGILSEETRVSEPILTIKSKGAAISKISKDGKEAVSDVTPLMVVGKKTLVKVAIKTGRTHQIRLHLASINAPIIGDEKYGKNRAKRMYLHAYFIALLGYKFKADVPKDFNELGFEISNKFDI</sequence>
<dbReference type="InterPro" id="IPR020103">
    <property type="entry name" value="PsdUridine_synth_cat_dom_sf"/>
</dbReference>
<keyword evidence="6" id="KW-0694">RNA-binding</keyword>
<comment type="catalytic activity">
    <reaction evidence="1">
        <text>a uridine in RNA = a pseudouridine in RNA</text>
        <dbReference type="Rhea" id="RHEA:48348"/>
        <dbReference type="Rhea" id="RHEA-COMP:12068"/>
        <dbReference type="Rhea" id="RHEA-COMP:12069"/>
        <dbReference type="ChEBI" id="CHEBI:65314"/>
        <dbReference type="ChEBI" id="CHEBI:65315"/>
    </reaction>
</comment>
<dbReference type="Proteomes" id="UP000006380">
    <property type="component" value="Chromosome"/>
</dbReference>
<dbReference type="AlphaFoldDB" id="A7GZB5"/>
<gene>
    <name evidence="8" type="primary">rluA</name>
    <name evidence="8" type="ORF">CCV52592_0674</name>
</gene>
<evidence type="ECO:0000313" key="9">
    <source>
        <dbReference type="Proteomes" id="UP000006380"/>
    </source>
</evidence>
<dbReference type="GO" id="GO:0003723">
    <property type="term" value="F:RNA binding"/>
    <property type="evidence" value="ECO:0007669"/>
    <property type="project" value="UniProtKB-KW"/>
</dbReference>
<dbReference type="KEGG" id="ccv:CCV52592_0674"/>
<feature type="domain" description="Pseudouridine synthase RsuA/RluA-like" evidence="7">
    <location>
        <begin position="81"/>
        <end position="198"/>
    </location>
</feature>
<dbReference type="Gene3D" id="3.30.2350.10">
    <property type="entry name" value="Pseudouridine synthase"/>
    <property type="match status" value="1"/>
</dbReference>
<evidence type="ECO:0000256" key="3">
    <source>
        <dbReference type="ARBA" id="ARBA00023235"/>
    </source>
</evidence>
<dbReference type="CDD" id="cd02869">
    <property type="entry name" value="PseudoU_synth_RluA_like"/>
    <property type="match status" value="1"/>
</dbReference>
<dbReference type="SUPFAM" id="SSF55120">
    <property type="entry name" value="Pseudouridine synthase"/>
    <property type="match status" value="1"/>
</dbReference>
<dbReference type="PANTHER" id="PTHR21600">
    <property type="entry name" value="MITOCHONDRIAL RNA PSEUDOURIDINE SYNTHASE"/>
    <property type="match status" value="1"/>
</dbReference>
<evidence type="ECO:0000256" key="2">
    <source>
        <dbReference type="ARBA" id="ARBA00010876"/>
    </source>
</evidence>
<evidence type="ECO:0000256" key="6">
    <source>
        <dbReference type="PROSITE-ProRule" id="PRU00182"/>
    </source>
</evidence>
<dbReference type="GO" id="GO:0140098">
    <property type="term" value="F:catalytic activity, acting on RNA"/>
    <property type="evidence" value="ECO:0007669"/>
    <property type="project" value="UniProtKB-ARBA"/>
</dbReference>
<proteinExistence type="inferred from homology"/>
<evidence type="ECO:0000256" key="5">
    <source>
        <dbReference type="ARBA" id="ARBA00033164"/>
    </source>
</evidence>
<evidence type="ECO:0000256" key="1">
    <source>
        <dbReference type="ARBA" id="ARBA00000073"/>
    </source>
</evidence>
<keyword evidence="9" id="KW-1185">Reference proteome</keyword>
<dbReference type="PROSITE" id="PS01129">
    <property type="entry name" value="PSI_RLU"/>
    <property type="match status" value="1"/>
</dbReference>
<protein>
    <recommendedName>
        <fullName evidence="4">RNA pseudouridylate synthase</fullName>
    </recommendedName>
    <alternativeName>
        <fullName evidence="5">RNA-uridine isomerase</fullName>
    </alternativeName>
</protein>
<dbReference type="InterPro" id="IPR006145">
    <property type="entry name" value="PsdUridine_synth_RsuA/RluA"/>
</dbReference>
<dbReference type="GO" id="GO:0000455">
    <property type="term" value="P:enzyme-directed rRNA pseudouridine synthesis"/>
    <property type="evidence" value="ECO:0007669"/>
    <property type="project" value="TreeGrafter"/>
</dbReference>
<dbReference type="OrthoDB" id="128480at2"/>
<dbReference type="InterPro" id="IPR050188">
    <property type="entry name" value="RluA_PseudoU_synthase"/>
</dbReference>
<dbReference type="InterPro" id="IPR006224">
    <property type="entry name" value="PsdUridine_synth_RluA-like_CS"/>
</dbReference>